<keyword evidence="2" id="KW-0342">GTP-binding</keyword>
<dbReference type="InterPro" id="IPR045058">
    <property type="entry name" value="GIMA/IAN/Toc"/>
</dbReference>
<evidence type="ECO:0000313" key="5">
    <source>
        <dbReference type="Proteomes" id="UP001408789"/>
    </source>
</evidence>
<organism evidence="4 5">
    <name type="scientific">Deinandra increscens subsp. villosa</name>
    <dbReference type="NCBI Taxonomy" id="3103831"/>
    <lineage>
        <taxon>Eukaryota</taxon>
        <taxon>Viridiplantae</taxon>
        <taxon>Streptophyta</taxon>
        <taxon>Embryophyta</taxon>
        <taxon>Tracheophyta</taxon>
        <taxon>Spermatophyta</taxon>
        <taxon>Magnoliopsida</taxon>
        <taxon>eudicotyledons</taxon>
        <taxon>Gunneridae</taxon>
        <taxon>Pentapetalae</taxon>
        <taxon>asterids</taxon>
        <taxon>campanulids</taxon>
        <taxon>Asterales</taxon>
        <taxon>Asteraceae</taxon>
        <taxon>Asteroideae</taxon>
        <taxon>Heliantheae alliance</taxon>
        <taxon>Madieae</taxon>
        <taxon>Madiinae</taxon>
        <taxon>Deinandra</taxon>
    </lineage>
</organism>
<sequence>MDANSIEDSSFPGYSLPIRAPLTIDSDSDFCLSINDHNNSRNSSFNSSSSIDISSYGDEHTSVFQEENDAFLAYPNQESVIERSRVEDSCLIRPFVRYPDANYVQERCNVSDSFISRPFVKIPFEESSSAGFGTKFRVPIAPLTQECDSYSDSEADSVESCRWDDSGWIPDDGFVKNVTLAPKVRSFRGDEGDDVSVENEGCKVECLNEVVKLFDSDASSLDLERTDAQTVSSSYNEIETERKFAQVVYISDSEIEKLNSGSVEKEGCKVECLNAVVKLSESDALCFDLERIDTQTVPCEESSSVDFGTKLSAPIAPLTGECDCESDLDSIDGCQRDDSGWIPVDGFVQKVTMASKVRSFSGHEDRNDELRVEDVFSGDDIIGIQNSSSVLNENEECQVECLNEVVKFFDSDASSLDLERTDAETFSSSNNETALETVNVKLSEADENLNLASTEWIENEGCKAECLNAVMKVFELDASSFDSDRIDPQTVLSSKNEIETESINVKLAEPHEPSLDSEITDAQIVSNPEIEVKTVNETEQEVISKKEDEMLTKRQRVRAKFLRLALSEQLTTEVNKEGGNYMFDFSLTVLAIGKTGVGKSATINSIFGENKAGTNAFDPGTSSIQEITGNVDGIQLRVIDTPGLKHSSSDRSYNLRLLKSIKQFTRKTTVNSVLYVDRLDTREVND</sequence>
<dbReference type="AlphaFoldDB" id="A0AAP0D6I7"/>
<dbReference type="PANTHER" id="PTHR10903">
    <property type="entry name" value="GTPASE, IMAP FAMILY MEMBER-RELATED"/>
    <property type="match status" value="1"/>
</dbReference>
<evidence type="ECO:0000313" key="4">
    <source>
        <dbReference type="EMBL" id="KAK9065603.1"/>
    </source>
</evidence>
<evidence type="ECO:0000256" key="1">
    <source>
        <dbReference type="ARBA" id="ARBA00022741"/>
    </source>
</evidence>
<dbReference type="Gene3D" id="3.40.50.300">
    <property type="entry name" value="P-loop containing nucleotide triphosphate hydrolases"/>
    <property type="match status" value="1"/>
</dbReference>
<dbReference type="EMBL" id="JBCNJP010000016">
    <property type="protein sequence ID" value="KAK9065603.1"/>
    <property type="molecule type" value="Genomic_DNA"/>
</dbReference>
<dbReference type="Pfam" id="PF04548">
    <property type="entry name" value="AIG1"/>
    <property type="match status" value="1"/>
</dbReference>
<dbReference type="PANTHER" id="PTHR10903:SF174">
    <property type="entry name" value="P-LOOP CONTAINING NUCLEOSIDE TRIPHOSPHATE HYDROLASE-RELATED"/>
    <property type="match status" value="1"/>
</dbReference>
<reference evidence="4 5" key="1">
    <citation type="submission" date="2024-04" db="EMBL/GenBank/DDBJ databases">
        <title>The reference genome of an endangered Asteraceae, Deinandra increscens subsp. villosa, native to the Central Coast of California.</title>
        <authorList>
            <person name="Guilliams M."/>
            <person name="Hasenstab-Lehman K."/>
            <person name="Meyer R."/>
            <person name="Mcevoy S."/>
        </authorList>
    </citation>
    <scope>NUCLEOTIDE SEQUENCE [LARGE SCALE GENOMIC DNA]</scope>
    <source>
        <tissue evidence="4">Leaf</tissue>
    </source>
</reference>
<keyword evidence="5" id="KW-1185">Reference proteome</keyword>
<keyword evidence="1" id="KW-0547">Nucleotide-binding</keyword>
<dbReference type="Proteomes" id="UP001408789">
    <property type="component" value="Unassembled WGS sequence"/>
</dbReference>
<evidence type="ECO:0000259" key="3">
    <source>
        <dbReference type="PROSITE" id="PS51720"/>
    </source>
</evidence>
<accession>A0AAP0D6I7</accession>
<dbReference type="InterPro" id="IPR006703">
    <property type="entry name" value="G_AIG1"/>
</dbReference>
<dbReference type="GO" id="GO:0045036">
    <property type="term" value="P:protein targeting to chloroplast"/>
    <property type="evidence" value="ECO:0007669"/>
    <property type="project" value="TreeGrafter"/>
</dbReference>
<name>A0AAP0D6I7_9ASTR</name>
<evidence type="ECO:0000256" key="2">
    <source>
        <dbReference type="ARBA" id="ARBA00023134"/>
    </source>
</evidence>
<protein>
    <recommendedName>
        <fullName evidence="3">AIG1-type G domain-containing protein</fullName>
    </recommendedName>
</protein>
<dbReference type="GO" id="GO:0009707">
    <property type="term" value="C:chloroplast outer membrane"/>
    <property type="evidence" value="ECO:0007669"/>
    <property type="project" value="TreeGrafter"/>
</dbReference>
<dbReference type="InterPro" id="IPR027417">
    <property type="entry name" value="P-loop_NTPase"/>
</dbReference>
<proteinExistence type="predicted"/>
<dbReference type="SUPFAM" id="SSF52540">
    <property type="entry name" value="P-loop containing nucleoside triphosphate hydrolases"/>
    <property type="match status" value="1"/>
</dbReference>
<feature type="domain" description="AIG1-type G" evidence="3">
    <location>
        <begin position="584"/>
        <end position="686"/>
    </location>
</feature>
<dbReference type="GO" id="GO:0005525">
    <property type="term" value="F:GTP binding"/>
    <property type="evidence" value="ECO:0007669"/>
    <property type="project" value="UniProtKB-KW"/>
</dbReference>
<comment type="caution">
    <text evidence="4">The sequence shown here is derived from an EMBL/GenBank/DDBJ whole genome shotgun (WGS) entry which is preliminary data.</text>
</comment>
<dbReference type="PROSITE" id="PS51720">
    <property type="entry name" value="G_AIG1"/>
    <property type="match status" value="1"/>
</dbReference>
<gene>
    <name evidence="4" type="ORF">SSX86_015004</name>
</gene>